<dbReference type="InterPro" id="IPR003593">
    <property type="entry name" value="AAA+_ATPase"/>
</dbReference>
<dbReference type="InterPro" id="IPR003959">
    <property type="entry name" value="ATPase_AAA_core"/>
</dbReference>
<dbReference type="InterPro" id="IPR049078">
    <property type="entry name" value="T7SS_EccA1-like_N"/>
</dbReference>
<evidence type="ECO:0000256" key="3">
    <source>
        <dbReference type="ARBA" id="ARBA00022840"/>
    </source>
</evidence>
<evidence type="ECO:0000256" key="2">
    <source>
        <dbReference type="ARBA" id="ARBA00022741"/>
    </source>
</evidence>
<dbReference type="PANTHER" id="PTHR43392">
    <property type="entry name" value="AAA-TYPE ATPASE FAMILY PROTEIN / ANKYRIN REPEAT FAMILY PROTEIN"/>
    <property type="match status" value="1"/>
</dbReference>
<feature type="domain" description="AAA+ ATPase" evidence="5">
    <location>
        <begin position="351"/>
        <end position="492"/>
    </location>
</feature>
<dbReference type="EMBL" id="CP137573">
    <property type="protein sequence ID" value="WOX22075.1"/>
    <property type="molecule type" value="Genomic_DNA"/>
</dbReference>
<feature type="region of interest" description="Disordered" evidence="4">
    <location>
        <begin position="245"/>
        <end position="304"/>
    </location>
</feature>
<feature type="compositionally biased region" description="Low complexity" evidence="4">
    <location>
        <begin position="272"/>
        <end position="300"/>
    </location>
</feature>
<accession>A0ABZ0LRF9</accession>
<sequence>MSGSSVSWHAARKCERLWVEGMMLLRQGRDAEAAGRFQQAVEQDPTAADAWLGLHATGRRQAEALAAMSLHHRSFGVLRNKNTMQLQSRFDLGHYATFRLESARDLWLAGLVSMLDDKRFDEVEPVLMSAHRDCDETRFLYCRFAFLKKDWPRVLEWSRDISDGFQNDEARLYVAYALVHDHMFHEVLNTLSGLPRSMRKGARFEGEVSYLRGLAHEGLGRPDEALRHFQFSYRCFPTFGDVAERAKQRTAPPAPPSAPPPAPPSTPPAAPAQPARPTRSATPAGSAAPTTPDPAAAPADDGGREAQLAEAMAMLDGMVGLDSVKRQLRTMIAQLRMAVVRREQGLPSTAGPQHFVFAGPPGTGKTTVARIVGKVFAGLGLLESGHVVETQRVDLVGQYLGATAIKTTAVIDSALGGVLFIDEAYALHNTGYSGGDAFGKEALQVLLKRAEDDRERLVVILAGYPDEMSQLLSTNPGLASRFTTRVDFPSYSTSELEQIARGILDGQGDTLDDDSATALGACFRRAAEDGLVERLGNGRFARELCRKAAALRDLRVYEVHGGSGMPSREELTASGSRT</sequence>
<dbReference type="Pfam" id="PF00004">
    <property type="entry name" value="AAA"/>
    <property type="match status" value="1"/>
</dbReference>
<dbReference type="InterPro" id="IPR050773">
    <property type="entry name" value="CbxX/CfxQ_RuBisCO_ESX"/>
</dbReference>
<dbReference type="InterPro" id="IPR027417">
    <property type="entry name" value="P-loop_NTPase"/>
</dbReference>
<dbReference type="SUPFAM" id="SSF48452">
    <property type="entry name" value="TPR-like"/>
    <property type="match status" value="1"/>
</dbReference>
<dbReference type="Gene3D" id="1.10.8.60">
    <property type="match status" value="1"/>
</dbReference>
<dbReference type="RefSeq" id="WP_318103087.1">
    <property type="nucleotide sequence ID" value="NZ_CP137573.1"/>
</dbReference>
<proteinExistence type="inferred from homology"/>
<organism evidence="6 7">
    <name type="scientific">Streptomyces solicathayae</name>
    <dbReference type="NCBI Taxonomy" id="3081768"/>
    <lineage>
        <taxon>Bacteria</taxon>
        <taxon>Bacillati</taxon>
        <taxon>Actinomycetota</taxon>
        <taxon>Actinomycetes</taxon>
        <taxon>Kitasatosporales</taxon>
        <taxon>Streptomycetaceae</taxon>
        <taxon>Streptomyces</taxon>
    </lineage>
</organism>
<dbReference type="Gene3D" id="1.25.40.10">
    <property type="entry name" value="Tetratricopeptide repeat domain"/>
    <property type="match status" value="1"/>
</dbReference>
<dbReference type="CDD" id="cd00009">
    <property type="entry name" value="AAA"/>
    <property type="match status" value="1"/>
</dbReference>
<feature type="compositionally biased region" description="Pro residues" evidence="4">
    <location>
        <begin position="252"/>
        <end position="271"/>
    </location>
</feature>
<reference evidence="6 7" key="1">
    <citation type="submission" date="2023-10" db="EMBL/GenBank/DDBJ databases">
        <title>The genome sequence of Streptomyces sp. HUAS YS2.</title>
        <authorList>
            <person name="Mo P."/>
        </authorList>
    </citation>
    <scope>NUCLEOTIDE SEQUENCE [LARGE SCALE GENOMIC DNA]</scope>
    <source>
        <strain evidence="6 7">HUAS YS2</strain>
    </source>
</reference>
<evidence type="ECO:0000313" key="6">
    <source>
        <dbReference type="EMBL" id="WOX22075.1"/>
    </source>
</evidence>
<keyword evidence="7" id="KW-1185">Reference proteome</keyword>
<dbReference type="SMART" id="SM00028">
    <property type="entry name" value="TPR"/>
    <property type="match status" value="2"/>
</dbReference>
<evidence type="ECO:0000259" key="5">
    <source>
        <dbReference type="SMART" id="SM00382"/>
    </source>
</evidence>
<protein>
    <submittedName>
        <fullName evidence="6">AAA family ATPase</fullName>
    </submittedName>
</protein>
<dbReference type="SUPFAM" id="SSF52540">
    <property type="entry name" value="P-loop containing nucleoside triphosphate hydrolases"/>
    <property type="match status" value="1"/>
</dbReference>
<evidence type="ECO:0000256" key="1">
    <source>
        <dbReference type="ARBA" id="ARBA00010378"/>
    </source>
</evidence>
<name>A0ABZ0LRF9_9ACTN</name>
<keyword evidence="3" id="KW-0067">ATP-binding</keyword>
<evidence type="ECO:0000256" key="4">
    <source>
        <dbReference type="SAM" id="MobiDB-lite"/>
    </source>
</evidence>
<dbReference type="SMART" id="SM00382">
    <property type="entry name" value="AAA"/>
    <property type="match status" value="1"/>
</dbReference>
<comment type="similarity">
    <text evidence="1">Belongs to the CbxX/CfxQ family.</text>
</comment>
<keyword evidence="2" id="KW-0547">Nucleotide-binding</keyword>
<dbReference type="InterPro" id="IPR000641">
    <property type="entry name" value="CbxX/CfxQ"/>
</dbReference>
<dbReference type="Gene3D" id="3.40.50.300">
    <property type="entry name" value="P-loop containing nucleotide triphosphate hydrolases"/>
    <property type="match status" value="1"/>
</dbReference>
<evidence type="ECO:0000313" key="7">
    <source>
        <dbReference type="Proteomes" id="UP001301731"/>
    </source>
</evidence>
<dbReference type="PANTHER" id="PTHR43392:SF2">
    <property type="entry name" value="AAA-TYPE ATPASE FAMILY PROTEIN _ ANKYRIN REPEAT FAMILY PROTEIN"/>
    <property type="match status" value="1"/>
</dbReference>
<dbReference type="Pfam" id="PF21545">
    <property type="entry name" value="T7SS_EccA1_N"/>
    <property type="match status" value="1"/>
</dbReference>
<gene>
    <name evidence="6" type="ORF">R2D22_12010</name>
</gene>
<dbReference type="InterPro" id="IPR019734">
    <property type="entry name" value="TPR_rpt"/>
</dbReference>
<dbReference type="PRINTS" id="PR00819">
    <property type="entry name" value="CBXCFQXSUPER"/>
</dbReference>
<dbReference type="InterPro" id="IPR011990">
    <property type="entry name" value="TPR-like_helical_dom_sf"/>
</dbReference>
<dbReference type="Proteomes" id="UP001301731">
    <property type="component" value="Chromosome"/>
</dbReference>